<dbReference type="RefSeq" id="WP_152271367.1">
    <property type="nucleotide sequence ID" value="NZ_VTFX01000001.1"/>
</dbReference>
<comment type="caution">
    <text evidence="9">The sequence shown here is derived from an EMBL/GenBank/DDBJ whole genome shotgun (WGS) entry which is preliminary data.</text>
</comment>
<evidence type="ECO:0000256" key="3">
    <source>
        <dbReference type="ARBA" id="ARBA00022692"/>
    </source>
</evidence>
<reference evidence="9 10" key="1">
    <citation type="submission" date="2019-08" db="EMBL/GenBank/DDBJ databases">
        <title>Arthrobacter sp. nov., isolated from plateau pika and Tibetan wild ass.</title>
        <authorList>
            <person name="Ge Y."/>
        </authorList>
    </citation>
    <scope>NUCLEOTIDE SEQUENCE [LARGE SCALE GENOMIC DNA]</scope>
    <source>
        <strain evidence="9 10">785</strain>
    </source>
</reference>
<keyword evidence="7" id="KW-0732">Signal</keyword>
<dbReference type="Proteomes" id="UP000326852">
    <property type="component" value="Unassembled WGS sequence"/>
</dbReference>
<dbReference type="PANTHER" id="PTHR35007:SF3">
    <property type="entry name" value="POSSIBLE CONSERVED ALANINE RICH MEMBRANE PROTEIN"/>
    <property type="match status" value="1"/>
</dbReference>
<dbReference type="AlphaFoldDB" id="A0A5N6MVJ7"/>
<feature type="chain" id="PRO_5039608423" evidence="7">
    <location>
        <begin position="20"/>
        <end position="205"/>
    </location>
</feature>
<keyword evidence="5 6" id="KW-0472">Membrane</keyword>
<evidence type="ECO:0000256" key="4">
    <source>
        <dbReference type="ARBA" id="ARBA00022989"/>
    </source>
</evidence>
<feature type="domain" description="Type II secretion system protein GspF" evidence="8">
    <location>
        <begin position="48"/>
        <end position="192"/>
    </location>
</feature>
<evidence type="ECO:0000256" key="6">
    <source>
        <dbReference type="SAM" id="Phobius"/>
    </source>
</evidence>
<proteinExistence type="predicted"/>
<feature type="transmembrane region" description="Helical" evidence="6">
    <location>
        <begin position="176"/>
        <end position="201"/>
    </location>
</feature>
<keyword evidence="3 6" id="KW-0812">Transmembrane</keyword>
<organism evidence="9 10">
    <name type="scientific">Arthrobacter yangruifuii</name>
    <dbReference type="NCBI Taxonomy" id="2606616"/>
    <lineage>
        <taxon>Bacteria</taxon>
        <taxon>Bacillati</taxon>
        <taxon>Actinomycetota</taxon>
        <taxon>Actinomycetes</taxon>
        <taxon>Micrococcales</taxon>
        <taxon>Micrococcaceae</taxon>
        <taxon>Arthrobacter</taxon>
    </lineage>
</organism>
<keyword evidence="10" id="KW-1185">Reference proteome</keyword>
<dbReference type="EMBL" id="VTFX01000001">
    <property type="protein sequence ID" value="KAD4060148.1"/>
    <property type="molecule type" value="Genomic_DNA"/>
</dbReference>
<protein>
    <submittedName>
        <fullName evidence="9">Type II secretion system F family protein</fullName>
    </submittedName>
</protein>
<evidence type="ECO:0000313" key="9">
    <source>
        <dbReference type="EMBL" id="KAD4060148.1"/>
    </source>
</evidence>
<evidence type="ECO:0000259" key="8">
    <source>
        <dbReference type="Pfam" id="PF00482"/>
    </source>
</evidence>
<keyword evidence="4 6" id="KW-1133">Transmembrane helix</keyword>
<accession>A0A5N6MVJ7</accession>
<evidence type="ECO:0000256" key="2">
    <source>
        <dbReference type="ARBA" id="ARBA00022475"/>
    </source>
</evidence>
<evidence type="ECO:0000256" key="7">
    <source>
        <dbReference type="SAM" id="SignalP"/>
    </source>
</evidence>
<evidence type="ECO:0000256" key="1">
    <source>
        <dbReference type="ARBA" id="ARBA00004651"/>
    </source>
</evidence>
<dbReference type="InterPro" id="IPR018076">
    <property type="entry name" value="T2SS_GspF_dom"/>
</dbReference>
<dbReference type="Pfam" id="PF00482">
    <property type="entry name" value="T2SSF"/>
    <property type="match status" value="1"/>
</dbReference>
<sequence>MSGLVVFACLAAAAVFLLAADRQPMPADGGAASASAGHASVSDPALMLDLTAAMLEAGQSLPSALAILAEGADPATARELLRLVSALDLGLPWDTAWQLAAGMPEGQAPYPTVRATGDAFPAALPGSALADLGPALRFTARTGAPSAAVLYSHADSLRRRRQTEARRRAAALGVRLVMPLGLCSLPAFVALTVVPLLMSLLPGRA</sequence>
<evidence type="ECO:0000256" key="5">
    <source>
        <dbReference type="ARBA" id="ARBA00023136"/>
    </source>
</evidence>
<comment type="subcellular location">
    <subcellularLocation>
        <location evidence="1">Cell membrane</location>
        <topology evidence="1">Multi-pass membrane protein</topology>
    </subcellularLocation>
</comment>
<dbReference type="PANTHER" id="PTHR35007">
    <property type="entry name" value="INTEGRAL MEMBRANE PROTEIN-RELATED"/>
    <property type="match status" value="1"/>
</dbReference>
<dbReference type="GO" id="GO:0005886">
    <property type="term" value="C:plasma membrane"/>
    <property type="evidence" value="ECO:0007669"/>
    <property type="project" value="UniProtKB-SubCell"/>
</dbReference>
<feature type="signal peptide" evidence="7">
    <location>
        <begin position="1"/>
        <end position="19"/>
    </location>
</feature>
<keyword evidence="2" id="KW-1003">Cell membrane</keyword>
<gene>
    <name evidence="9" type="ORF">GD627_03565</name>
</gene>
<evidence type="ECO:0000313" key="10">
    <source>
        <dbReference type="Proteomes" id="UP000326852"/>
    </source>
</evidence>
<name>A0A5N6MVJ7_9MICC</name>